<keyword evidence="2" id="KW-1185">Reference proteome</keyword>
<proteinExistence type="predicted"/>
<name>A0A1M6QGW7_PSETH</name>
<sequence length="39" mass="4421">MKDDTVRRLEALVLEIDEVEELPEYSCEEQEPVGGRTAA</sequence>
<dbReference type="AlphaFoldDB" id="A0A1M6QGW7"/>
<evidence type="ECO:0000313" key="2">
    <source>
        <dbReference type="Proteomes" id="UP000184363"/>
    </source>
</evidence>
<protein>
    <submittedName>
        <fullName evidence="1">Uncharacterized protein</fullName>
    </submittedName>
</protein>
<dbReference type="EMBL" id="FRAP01000003">
    <property type="protein sequence ID" value="SHK19415.1"/>
    <property type="molecule type" value="Genomic_DNA"/>
</dbReference>
<dbReference type="Proteomes" id="UP000184363">
    <property type="component" value="Unassembled WGS sequence"/>
</dbReference>
<reference evidence="1 2" key="1">
    <citation type="submission" date="2016-11" db="EMBL/GenBank/DDBJ databases">
        <authorList>
            <person name="Jaros S."/>
            <person name="Januszkiewicz K."/>
            <person name="Wedrychowicz H."/>
        </authorList>
    </citation>
    <scope>NUCLEOTIDE SEQUENCE [LARGE SCALE GENOMIC DNA]</scope>
    <source>
        <strain evidence="1 2">DSM 43832</strain>
    </source>
</reference>
<evidence type="ECO:0000313" key="1">
    <source>
        <dbReference type="EMBL" id="SHK19415.1"/>
    </source>
</evidence>
<accession>A0A1M6QGW7</accession>
<gene>
    <name evidence="1" type="ORF">SAMN05443637_103314</name>
</gene>
<organism evidence="1 2">
    <name type="scientific">Pseudonocardia thermophila</name>
    <dbReference type="NCBI Taxonomy" id="1848"/>
    <lineage>
        <taxon>Bacteria</taxon>
        <taxon>Bacillati</taxon>
        <taxon>Actinomycetota</taxon>
        <taxon>Actinomycetes</taxon>
        <taxon>Pseudonocardiales</taxon>
        <taxon>Pseudonocardiaceae</taxon>
        <taxon>Pseudonocardia</taxon>
    </lineage>
</organism>